<evidence type="ECO:0000313" key="2">
    <source>
        <dbReference type="EMBL" id="SKA59518.1"/>
    </source>
</evidence>
<feature type="region of interest" description="Disordered" evidence="1">
    <location>
        <begin position="1"/>
        <end position="108"/>
    </location>
</feature>
<proteinExistence type="predicted"/>
<evidence type="ECO:0000256" key="1">
    <source>
        <dbReference type="SAM" id="MobiDB-lite"/>
    </source>
</evidence>
<dbReference type="EMBL" id="FUXU01000046">
    <property type="protein sequence ID" value="SKA59518.1"/>
    <property type="molecule type" value="Genomic_DNA"/>
</dbReference>
<feature type="compositionally biased region" description="Basic and acidic residues" evidence="1">
    <location>
        <begin position="24"/>
        <end position="42"/>
    </location>
</feature>
<feature type="compositionally biased region" description="Low complexity" evidence="1">
    <location>
        <begin position="1"/>
        <end position="12"/>
    </location>
</feature>
<reference evidence="3" key="1">
    <citation type="submission" date="2017-02" db="EMBL/GenBank/DDBJ databases">
        <authorList>
            <person name="Varghese N."/>
            <person name="Submissions S."/>
        </authorList>
    </citation>
    <scope>NUCLEOTIDE SEQUENCE [LARGE SCALE GENOMIC DNA]</scope>
    <source>
        <strain evidence="3">DSM 22720</strain>
    </source>
</reference>
<gene>
    <name evidence="2" type="ORF">SAMN02745132_03136</name>
</gene>
<dbReference type="Proteomes" id="UP000190162">
    <property type="component" value="Unassembled WGS sequence"/>
</dbReference>
<feature type="compositionally biased region" description="Basic and acidic residues" evidence="1">
    <location>
        <begin position="91"/>
        <end position="108"/>
    </location>
</feature>
<sequence>MSGTKKSTTGKVGKVEGNSSTAKAEAEQKALDNADAELKAEAEAETNVQLKTTEPEASTAESSSQSEPDSKKLEKVENDKPEQDASVVGTETKEGKASEKVDSKKDDVVHPGDGVDAIGILGAFKVCAKSDAGFWRSGVQFHRLQEKLVLVVEQEPDASARVHAKDHEPECVVFLSPEKAKRVHDEPHLTVEVVELEDVLDLQDMQQ</sequence>
<organism evidence="2 3">
    <name type="scientific">Enterovibrio nigricans DSM 22720</name>
    <dbReference type="NCBI Taxonomy" id="1121868"/>
    <lineage>
        <taxon>Bacteria</taxon>
        <taxon>Pseudomonadati</taxon>
        <taxon>Pseudomonadota</taxon>
        <taxon>Gammaproteobacteria</taxon>
        <taxon>Vibrionales</taxon>
        <taxon>Vibrionaceae</taxon>
        <taxon>Enterovibrio</taxon>
    </lineage>
</organism>
<name>A0A1T4V3M3_9GAMM</name>
<evidence type="ECO:0000313" key="3">
    <source>
        <dbReference type="Proteomes" id="UP000190162"/>
    </source>
</evidence>
<dbReference type="AlphaFoldDB" id="A0A1T4V3M3"/>
<feature type="compositionally biased region" description="Basic and acidic residues" evidence="1">
    <location>
        <begin position="68"/>
        <end position="83"/>
    </location>
</feature>
<protein>
    <submittedName>
        <fullName evidence="2">Uncharacterized protein</fullName>
    </submittedName>
</protein>
<dbReference type="RefSeq" id="WP_170915191.1">
    <property type="nucleotide sequence ID" value="NZ_FUXU01000046.1"/>
</dbReference>
<keyword evidence="3" id="KW-1185">Reference proteome</keyword>
<accession>A0A1T4V3M3</accession>
<feature type="compositionally biased region" description="Low complexity" evidence="1">
    <location>
        <begin position="55"/>
        <end position="67"/>
    </location>
</feature>